<organism evidence="4 5">
    <name type="scientific">Eiseniibacteriota bacterium</name>
    <dbReference type="NCBI Taxonomy" id="2212470"/>
    <lineage>
        <taxon>Bacteria</taxon>
        <taxon>Candidatus Eiseniibacteriota</taxon>
    </lineage>
</organism>
<sequence length="197" mass="19505">MTPRRSAAILVVLVAASTLGPAAARAAAFGRGTLEFTPSLGFSHASLSFGGTDAGSTTTLDVLGLVGYGVTDRVELTGGLLLDHRAVSAPGSSSESATAIGATAGLQLNLAGRGRVIPFFRGAVGVATHSGDLSPGTQTTLIAPIVAAGIRLMVGASASVNVGVGYRHESTALGVSDLSGNTLEAEVGVSIIARHGR</sequence>
<dbReference type="Pfam" id="PF13505">
    <property type="entry name" value="OMP_b-brl"/>
    <property type="match status" value="1"/>
</dbReference>
<feature type="domain" description="Outer membrane protein beta-barrel" evidence="3">
    <location>
        <begin position="14"/>
        <end position="189"/>
    </location>
</feature>
<evidence type="ECO:0000256" key="2">
    <source>
        <dbReference type="SAM" id="SignalP"/>
    </source>
</evidence>
<accession>A0A538UA35</accession>
<dbReference type="InterPro" id="IPR011250">
    <property type="entry name" value="OMP/PagP_B-barrel"/>
</dbReference>
<feature type="signal peptide" evidence="2">
    <location>
        <begin position="1"/>
        <end position="26"/>
    </location>
</feature>
<dbReference type="AlphaFoldDB" id="A0A538UA35"/>
<name>A0A538UA35_UNCEI</name>
<evidence type="ECO:0000256" key="1">
    <source>
        <dbReference type="ARBA" id="ARBA00022729"/>
    </source>
</evidence>
<proteinExistence type="predicted"/>
<dbReference type="Proteomes" id="UP000319771">
    <property type="component" value="Unassembled WGS sequence"/>
</dbReference>
<feature type="chain" id="PRO_5022181537" description="Outer membrane protein beta-barrel domain-containing protein" evidence="2">
    <location>
        <begin position="27"/>
        <end position="197"/>
    </location>
</feature>
<keyword evidence="1 2" id="KW-0732">Signal</keyword>
<dbReference type="SUPFAM" id="SSF56925">
    <property type="entry name" value="OMPA-like"/>
    <property type="match status" value="1"/>
</dbReference>
<protein>
    <recommendedName>
        <fullName evidence="3">Outer membrane protein beta-barrel domain-containing protein</fullName>
    </recommendedName>
</protein>
<dbReference type="EMBL" id="VBPB01000093">
    <property type="protein sequence ID" value="TMQ72772.1"/>
    <property type="molecule type" value="Genomic_DNA"/>
</dbReference>
<dbReference type="InterPro" id="IPR027385">
    <property type="entry name" value="Beta-barrel_OMP"/>
</dbReference>
<gene>
    <name evidence="4" type="ORF">E6K81_06560</name>
</gene>
<evidence type="ECO:0000313" key="4">
    <source>
        <dbReference type="EMBL" id="TMQ72772.1"/>
    </source>
</evidence>
<evidence type="ECO:0000313" key="5">
    <source>
        <dbReference type="Proteomes" id="UP000319771"/>
    </source>
</evidence>
<evidence type="ECO:0000259" key="3">
    <source>
        <dbReference type="Pfam" id="PF13505"/>
    </source>
</evidence>
<comment type="caution">
    <text evidence="4">The sequence shown here is derived from an EMBL/GenBank/DDBJ whole genome shotgun (WGS) entry which is preliminary data.</text>
</comment>
<reference evidence="4 5" key="1">
    <citation type="journal article" date="2019" name="Nat. Microbiol.">
        <title>Mediterranean grassland soil C-N compound turnover is dependent on rainfall and depth, and is mediated by genomically divergent microorganisms.</title>
        <authorList>
            <person name="Diamond S."/>
            <person name="Andeer P.F."/>
            <person name="Li Z."/>
            <person name="Crits-Christoph A."/>
            <person name="Burstein D."/>
            <person name="Anantharaman K."/>
            <person name="Lane K.R."/>
            <person name="Thomas B.C."/>
            <person name="Pan C."/>
            <person name="Northen T.R."/>
            <person name="Banfield J.F."/>
        </authorList>
    </citation>
    <scope>NUCLEOTIDE SEQUENCE [LARGE SCALE GENOMIC DNA]</scope>
    <source>
        <strain evidence="4">WS_11</strain>
    </source>
</reference>